<dbReference type="Gene3D" id="3.30.50.10">
    <property type="entry name" value="Erythroid Transcription Factor GATA-1, subunit A"/>
    <property type="match status" value="1"/>
</dbReference>
<feature type="region of interest" description="Disordered" evidence="12">
    <location>
        <begin position="88"/>
        <end position="112"/>
    </location>
</feature>
<dbReference type="PRINTS" id="PR00047">
    <property type="entry name" value="STROIDFINGER"/>
</dbReference>
<keyword evidence="7 11" id="KW-0238">DNA-binding</keyword>
<dbReference type="PANTHER" id="PTHR46011:SF6">
    <property type="entry name" value="HIGH ZINC ACTIVATED NUCLEAR RECEPTOR PROTEIN"/>
    <property type="match status" value="1"/>
</dbReference>
<dbReference type="GO" id="GO:0008270">
    <property type="term" value="F:zinc ion binding"/>
    <property type="evidence" value="ECO:0007669"/>
    <property type="project" value="UniProtKB-KW"/>
</dbReference>
<feature type="domain" description="NR LBD" evidence="14">
    <location>
        <begin position="146"/>
        <end position="397"/>
    </location>
</feature>
<dbReference type="Gene3D" id="1.10.565.10">
    <property type="entry name" value="Retinoid X Receptor"/>
    <property type="match status" value="1"/>
</dbReference>
<dbReference type="SMART" id="SM00430">
    <property type="entry name" value="HOLI"/>
    <property type="match status" value="1"/>
</dbReference>
<dbReference type="InterPro" id="IPR013088">
    <property type="entry name" value="Znf_NHR/GATA"/>
</dbReference>
<name>A0A8S1GPL7_9PELO</name>
<dbReference type="GO" id="GO:0000978">
    <property type="term" value="F:RNA polymerase II cis-regulatory region sequence-specific DNA binding"/>
    <property type="evidence" value="ECO:0007669"/>
    <property type="project" value="InterPro"/>
</dbReference>
<keyword evidence="3 11" id="KW-0479">Metal-binding</keyword>
<dbReference type="EMBL" id="CAJGYM010000002">
    <property type="protein sequence ID" value="CAD6185199.1"/>
    <property type="molecule type" value="Genomic_DNA"/>
</dbReference>
<dbReference type="GO" id="GO:0003700">
    <property type="term" value="F:DNA-binding transcription factor activity"/>
    <property type="evidence" value="ECO:0007669"/>
    <property type="project" value="InterPro"/>
</dbReference>
<evidence type="ECO:0000256" key="2">
    <source>
        <dbReference type="ARBA" id="ARBA00005993"/>
    </source>
</evidence>
<comment type="subcellular location">
    <subcellularLocation>
        <location evidence="1 11">Nucleus</location>
    </subcellularLocation>
</comment>
<dbReference type="PANTHER" id="PTHR46011">
    <property type="entry name" value="NUCLEAR HORMONE RECEPTOR FAMILY MEMBER NHR-86-RELATED"/>
    <property type="match status" value="1"/>
</dbReference>
<dbReference type="Pfam" id="PF00104">
    <property type="entry name" value="Hormone_recep"/>
    <property type="match status" value="1"/>
</dbReference>
<evidence type="ECO:0000256" key="6">
    <source>
        <dbReference type="ARBA" id="ARBA00023015"/>
    </source>
</evidence>
<organism evidence="15 16">
    <name type="scientific">Caenorhabditis auriculariae</name>
    <dbReference type="NCBI Taxonomy" id="2777116"/>
    <lineage>
        <taxon>Eukaryota</taxon>
        <taxon>Metazoa</taxon>
        <taxon>Ecdysozoa</taxon>
        <taxon>Nematoda</taxon>
        <taxon>Chromadorea</taxon>
        <taxon>Rhabditida</taxon>
        <taxon>Rhabditina</taxon>
        <taxon>Rhabditomorpha</taxon>
        <taxon>Rhabditoidea</taxon>
        <taxon>Rhabditidae</taxon>
        <taxon>Peloderinae</taxon>
        <taxon>Caenorhabditis</taxon>
    </lineage>
</organism>
<evidence type="ECO:0000256" key="5">
    <source>
        <dbReference type="ARBA" id="ARBA00022833"/>
    </source>
</evidence>
<dbReference type="GO" id="GO:0005634">
    <property type="term" value="C:nucleus"/>
    <property type="evidence" value="ECO:0007669"/>
    <property type="project" value="UniProtKB-SubCell"/>
</dbReference>
<dbReference type="InterPro" id="IPR049636">
    <property type="entry name" value="HNF4-like_DBD"/>
</dbReference>
<gene>
    <name evidence="15" type="ORF">CAUJ_LOCUS1118</name>
</gene>
<dbReference type="SUPFAM" id="SSF48508">
    <property type="entry name" value="Nuclear receptor ligand-binding domain"/>
    <property type="match status" value="1"/>
</dbReference>
<evidence type="ECO:0000256" key="3">
    <source>
        <dbReference type="ARBA" id="ARBA00022723"/>
    </source>
</evidence>
<dbReference type="Proteomes" id="UP000835052">
    <property type="component" value="Unassembled WGS sequence"/>
</dbReference>
<dbReference type="PROSITE" id="PS51030">
    <property type="entry name" value="NUCLEAR_REC_DBD_2"/>
    <property type="match status" value="1"/>
</dbReference>
<dbReference type="FunFam" id="3.30.50.10:FF:000030">
    <property type="entry name" value="Nuclear Hormone Receptor family"/>
    <property type="match status" value="1"/>
</dbReference>
<dbReference type="OrthoDB" id="5771769at2759"/>
<evidence type="ECO:0000259" key="13">
    <source>
        <dbReference type="PROSITE" id="PS51030"/>
    </source>
</evidence>
<keyword evidence="5 11" id="KW-0862">Zinc</keyword>
<evidence type="ECO:0000256" key="4">
    <source>
        <dbReference type="ARBA" id="ARBA00022771"/>
    </source>
</evidence>
<dbReference type="InterPro" id="IPR000536">
    <property type="entry name" value="Nucl_hrmn_rcpt_lig-bd"/>
</dbReference>
<feature type="compositionally biased region" description="Polar residues" evidence="12">
    <location>
        <begin position="395"/>
        <end position="409"/>
    </location>
</feature>
<keyword evidence="10 11" id="KW-0539">Nucleus</keyword>
<comment type="similarity">
    <text evidence="2 11">Belongs to the nuclear hormone receptor family.</text>
</comment>
<keyword evidence="16" id="KW-1185">Reference proteome</keyword>
<evidence type="ECO:0000259" key="14">
    <source>
        <dbReference type="PROSITE" id="PS51843"/>
    </source>
</evidence>
<evidence type="ECO:0000256" key="1">
    <source>
        <dbReference type="ARBA" id="ARBA00004123"/>
    </source>
</evidence>
<feature type="domain" description="Nuclear receptor" evidence="13">
    <location>
        <begin position="4"/>
        <end position="79"/>
    </location>
</feature>
<proteinExistence type="inferred from homology"/>
<evidence type="ECO:0000256" key="7">
    <source>
        <dbReference type="ARBA" id="ARBA00023125"/>
    </source>
</evidence>
<comment type="caution">
    <text evidence="15">The sequence shown here is derived from an EMBL/GenBank/DDBJ whole genome shotgun (WGS) entry which is preliminary data.</text>
</comment>
<evidence type="ECO:0000256" key="8">
    <source>
        <dbReference type="ARBA" id="ARBA00023163"/>
    </source>
</evidence>
<dbReference type="SMART" id="SM00399">
    <property type="entry name" value="ZnF_C4"/>
    <property type="match status" value="1"/>
</dbReference>
<keyword evidence="8 11" id="KW-0804">Transcription</keyword>
<evidence type="ECO:0000256" key="10">
    <source>
        <dbReference type="ARBA" id="ARBA00023242"/>
    </source>
</evidence>
<dbReference type="InterPro" id="IPR035500">
    <property type="entry name" value="NHR-like_dom_sf"/>
</dbReference>
<feature type="region of interest" description="Disordered" evidence="12">
    <location>
        <begin position="394"/>
        <end position="415"/>
    </location>
</feature>
<dbReference type="PROSITE" id="PS00031">
    <property type="entry name" value="NUCLEAR_REC_DBD_1"/>
    <property type="match status" value="1"/>
</dbReference>
<dbReference type="CDD" id="cd06960">
    <property type="entry name" value="NR_DBD_HNF4A"/>
    <property type="match status" value="1"/>
</dbReference>
<protein>
    <submittedName>
        <fullName evidence="15">Uncharacterized protein</fullName>
    </submittedName>
</protein>
<evidence type="ECO:0000256" key="9">
    <source>
        <dbReference type="ARBA" id="ARBA00023170"/>
    </source>
</evidence>
<sequence length="415" mass="47408">MDVPEICRICSARADGTHFQVISCRACAAFFRRTISLRLTYQCRSNEGCLIEKQQRNMCRACRFAKCIQYGMRDLDVQLLRDPIGKKKNGFQSTETKQSKFPTSPHPSPTTSNVIVTNPSFQTLSDRVCGGFTLSKMVEGYTHFLLIRKATHTLLENDKNIKIFKRDPENLHFSNFDASKKVCQLEAHLITDIVNTYFPPFNNLCYEDKITLFKNFFCFFSHTDRAYQSYKKFGNDKSNDKMLMPDGGYIKRSELGKFYENAKGVHGSPEDAARVFSPVLDYILNVIIDHMRRIEMHETEYVALLGFCLWDNSVSGITEAAKEVVYKTQKTIIADLQLFYESRDIQKDDIPNRIGQLMLLIPRLTKCVIMLQESSVVAELFNLYEPDVCCKNSKSEGVTSDCSSSQNSEIDVVAD</sequence>
<dbReference type="InterPro" id="IPR001628">
    <property type="entry name" value="Znf_hrmn_rcpt"/>
</dbReference>
<evidence type="ECO:0000256" key="12">
    <source>
        <dbReference type="SAM" id="MobiDB-lite"/>
    </source>
</evidence>
<dbReference type="PROSITE" id="PS51843">
    <property type="entry name" value="NR_LBD"/>
    <property type="match status" value="1"/>
</dbReference>
<evidence type="ECO:0000256" key="11">
    <source>
        <dbReference type="RuleBase" id="RU004334"/>
    </source>
</evidence>
<evidence type="ECO:0000313" key="15">
    <source>
        <dbReference type="EMBL" id="CAD6185199.1"/>
    </source>
</evidence>
<keyword evidence="6 11" id="KW-0805">Transcription regulation</keyword>
<keyword evidence="9 11" id="KW-0675">Receptor</keyword>
<dbReference type="Pfam" id="PF00105">
    <property type="entry name" value="zf-C4"/>
    <property type="match status" value="1"/>
</dbReference>
<reference evidence="15" key="1">
    <citation type="submission" date="2020-10" db="EMBL/GenBank/DDBJ databases">
        <authorList>
            <person name="Kikuchi T."/>
        </authorList>
    </citation>
    <scope>NUCLEOTIDE SEQUENCE</scope>
    <source>
        <strain evidence="15">NKZ352</strain>
    </source>
</reference>
<feature type="compositionally biased region" description="Polar residues" evidence="12">
    <location>
        <begin position="90"/>
        <end position="101"/>
    </location>
</feature>
<dbReference type="AlphaFoldDB" id="A0A8S1GPL7"/>
<evidence type="ECO:0000313" key="16">
    <source>
        <dbReference type="Proteomes" id="UP000835052"/>
    </source>
</evidence>
<keyword evidence="4 11" id="KW-0863">Zinc-finger</keyword>
<dbReference type="SUPFAM" id="SSF57716">
    <property type="entry name" value="Glucocorticoid receptor-like (DNA-binding domain)"/>
    <property type="match status" value="1"/>
</dbReference>
<accession>A0A8S1GPL7</accession>